<sequence length="808" mass="91765">MKQCRGQTRRSDGSLQLVVTSKTTNQLGRSLCAVTVGAAAPIAAIDVADKGEAGNAHEIAANEHLATKGVATNTTFSCNFNKLPRNLTSVSKAMGAFVQIVGSFKETLQNILIRGELEEYEDDKQMQCNARLAEMILEEANGIRLPHFLPHLVLSSLLKRRVNGVSDLPVCFVNKVCGYLEIVCVRALMDCCRSYPQLLPSMKKATQNVMGRMKIKFMERVDEMIEMEKMTDYTCDPEFIHTYDKLMGNHDLFLNSLNCLYSSSQTLNMEGYSINVKHLNDVSENIRNQAFDLKMRMTTYWKIVLKRMVDYLALQLRFFMQQPVNKEIEVEVVNEVIVNGGGIEKMLAEPPSVAKKRERLQSSISLLKESTEIIEQVMDGIVIPQFFTPYNPATLAETNTKNATMAENGIQKTEVIHPSADDHDQKFTPLVASYNDKIRPILDAVDKLRRLNVTQEGIPLPTIVVKINERLHASVLDFNKLPRNLTSVSEAMGAFVQIVGSFKETLQKIFIRGELDEYEDDKQMHCNARLAEMLDKLSQDLQSSVNFSENFLVEEMQILEEANGIRLPHFFPHLVFSSLLKRRVNSVSDLPVCFVNKVCGYLEIVCVRVLMDCCGSYPQLLPSMKKATQNVMGRMKIKFMERVDEMIEMEKMTDYTCDPEFIPSYNKLMGNRDLFLNSLNCLYNSSQTLNMEGYSIYVKHLNDVSENIRNQAFDLKMRMTAYWKIVLKRMVDYLALQLRFFMQQVVNKEIEAQVVNEVMVNGGGIEKMLAEPPSVAKKRERLQSSISLLKESKEIIEQVMDGIVVTSD</sequence>
<accession>A0A5N6MYA8</accession>
<dbReference type="Pfam" id="PF02212">
    <property type="entry name" value="GED"/>
    <property type="match status" value="2"/>
</dbReference>
<dbReference type="GO" id="GO:0005737">
    <property type="term" value="C:cytoplasm"/>
    <property type="evidence" value="ECO:0007669"/>
    <property type="project" value="TreeGrafter"/>
</dbReference>
<dbReference type="GO" id="GO:0003924">
    <property type="term" value="F:GTPase activity"/>
    <property type="evidence" value="ECO:0007669"/>
    <property type="project" value="InterPro"/>
</dbReference>
<dbReference type="PANTHER" id="PTHR11566">
    <property type="entry name" value="DYNAMIN"/>
    <property type="match status" value="1"/>
</dbReference>
<dbReference type="EMBL" id="SZYD01000014">
    <property type="protein sequence ID" value="KAD4178884.1"/>
    <property type="molecule type" value="Genomic_DNA"/>
</dbReference>
<dbReference type="Proteomes" id="UP000326396">
    <property type="component" value="Linkage Group LG4"/>
</dbReference>
<dbReference type="GO" id="GO:0005874">
    <property type="term" value="C:microtubule"/>
    <property type="evidence" value="ECO:0007669"/>
    <property type="project" value="TreeGrafter"/>
</dbReference>
<dbReference type="InterPro" id="IPR003130">
    <property type="entry name" value="GED"/>
</dbReference>
<feature type="domain" description="GED" evidence="2">
    <location>
        <begin position="712"/>
        <end position="804"/>
    </location>
</feature>
<dbReference type="GO" id="GO:0008017">
    <property type="term" value="F:microtubule binding"/>
    <property type="evidence" value="ECO:0007669"/>
    <property type="project" value="TreeGrafter"/>
</dbReference>
<dbReference type="Pfam" id="PF01031">
    <property type="entry name" value="Dynamin_M"/>
    <property type="match status" value="2"/>
</dbReference>
<protein>
    <recommendedName>
        <fullName evidence="2">GED domain-containing protein</fullName>
    </recommendedName>
</protein>
<dbReference type="GO" id="GO:0005525">
    <property type="term" value="F:GTP binding"/>
    <property type="evidence" value="ECO:0007669"/>
    <property type="project" value="InterPro"/>
</dbReference>
<dbReference type="GO" id="GO:0016020">
    <property type="term" value="C:membrane"/>
    <property type="evidence" value="ECO:0007669"/>
    <property type="project" value="TreeGrafter"/>
</dbReference>
<reference evidence="3 4" key="1">
    <citation type="submission" date="2019-05" db="EMBL/GenBank/DDBJ databases">
        <title>Mikania micrantha, genome provides insights into the molecular mechanism of rapid growth.</title>
        <authorList>
            <person name="Liu B."/>
        </authorList>
    </citation>
    <scope>NUCLEOTIDE SEQUENCE [LARGE SCALE GENOMIC DNA]</scope>
    <source>
        <strain evidence="3">NLD-2019</strain>
        <tissue evidence="3">Leaf</tissue>
    </source>
</reference>
<dbReference type="PANTHER" id="PTHR11566:SF186">
    <property type="entry name" value="DYNAMIN CENTRAL DOMAIN, GTPASE EFFECTOR DOMAIN-CONTAINING PROTEIN-RELATED"/>
    <property type="match status" value="1"/>
</dbReference>
<evidence type="ECO:0000313" key="4">
    <source>
        <dbReference type="Proteomes" id="UP000326396"/>
    </source>
</evidence>
<dbReference type="Gene3D" id="1.20.120.1240">
    <property type="entry name" value="Dynamin, middle domain"/>
    <property type="match status" value="2"/>
</dbReference>
<keyword evidence="4" id="KW-1185">Reference proteome</keyword>
<keyword evidence="1" id="KW-0505">Motor protein</keyword>
<feature type="domain" description="GED" evidence="2">
    <location>
        <begin position="290"/>
        <end position="382"/>
    </location>
</feature>
<dbReference type="InterPro" id="IPR000375">
    <property type="entry name" value="Dynamin_stalk"/>
</dbReference>
<dbReference type="InterPro" id="IPR020850">
    <property type="entry name" value="GED_dom"/>
</dbReference>
<dbReference type="PROSITE" id="PS51388">
    <property type="entry name" value="GED"/>
    <property type="match status" value="2"/>
</dbReference>
<dbReference type="OrthoDB" id="5061070at2759"/>
<evidence type="ECO:0000259" key="2">
    <source>
        <dbReference type="PROSITE" id="PS51388"/>
    </source>
</evidence>
<comment type="caution">
    <text evidence="3">The sequence shown here is derived from an EMBL/GenBank/DDBJ whole genome shotgun (WGS) entry which is preliminary data.</text>
</comment>
<proteinExistence type="predicted"/>
<evidence type="ECO:0000313" key="3">
    <source>
        <dbReference type="EMBL" id="KAD4178884.1"/>
    </source>
</evidence>
<organism evidence="3 4">
    <name type="scientific">Mikania micrantha</name>
    <name type="common">bitter vine</name>
    <dbReference type="NCBI Taxonomy" id="192012"/>
    <lineage>
        <taxon>Eukaryota</taxon>
        <taxon>Viridiplantae</taxon>
        <taxon>Streptophyta</taxon>
        <taxon>Embryophyta</taxon>
        <taxon>Tracheophyta</taxon>
        <taxon>Spermatophyta</taxon>
        <taxon>Magnoliopsida</taxon>
        <taxon>eudicotyledons</taxon>
        <taxon>Gunneridae</taxon>
        <taxon>Pentapetalae</taxon>
        <taxon>asterids</taxon>
        <taxon>campanulids</taxon>
        <taxon>Asterales</taxon>
        <taxon>Asteraceae</taxon>
        <taxon>Asteroideae</taxon>
        <taxon>Heliantheae alliance</taxon>
        <taxon>Eupatorieae</taxon>
        <taxon>Mikania</taxon>
    </lineage>
</organism>
<dbReference type="InterPro" id="IPR022812">
    <property type="entry name" value="Dynamin"/>
</dbReference>
<gene>
    <name evidence="3" type="ORF">E3N88_27475</name>
</gene>
<evidence type="ECO:0000256" key="1">
    <source>
        <dbReference type="ARBA" id="ARBA00023175"/>
    </source>
</evidence>
<dbReference type="SMART" id="SM00302">
    <property type="entry name" value="GED"/>
    <property type="match status" value="2"/>
</dbReference>
<dbReference type="AlphaFoldDB" id="A0A5N6MYA8"/>
<name>A0A5N6MYA8_9ASTR</name>